<accession>A0A7R7X9X9</accession>
<dbReference type="PROSITE" id="PS51257">
    <property type="entry name" value="PROKAR_LIPOPROTEIN"/>
    <property type="match status" value="1"/>
</dbReference>
<reference evidence="8" key="1">
    <citation type="submission" date="2021-01" db="EMBL/GenBank/DDBJ databases">
        <authorList>
            <consortium name="Aspergillus puulaauensis MK2 genome sequencing consortium"/>
            <person name="Kazuki M."/>
            <person name="Futagami T."/>
        </authorList>
    </citation>
    <scope>NUCLEOTIDE SEQUENCE</scope>
    <source>
        <strain evidence="8">MK2</strain>
    </source>
</reference>
<dbReference type="AlphaFoldDB" id="A0A7R7X9X9"/>
<evidence type="ECO:0000256" key="6">
    <source>
        <dbReference type="ARBA" id="ARBA00023326"/>
    </source>
</evidence>
<gene>
    <name evidence="8" type="ORF">APUU_10218A</name>
</gene>
<comment type="subcellular location">
    <subcellularLocation>
        <location evidence="1">Secreted</location>
    </subcellularLocation>
</comment>
<organism evidence="8 9">
    <name type="scientific">Aspergillus puulaauensis</name>
    <dbReference type="NCBI Taxonomy" id="1220207"/>
    <lineage>
        <taxon>Eukaryota</taxon>
        <taxon>Fungi</taxon>
        <taxon>Dikarya</taxon>
        <taxon>Ascomycota</taxon>
        <taxon>Pezizomycotina</taxon>
        <taxon>Eurotiomycetes</taxon>
        <taxon>Eurotiomycetidae</taxon>
        <taxon>Eurotiales</taxon>
        <taxon>Aspergillaceae</taxon>
        <taxon>Aspergillus</taxon>
    </lineage>
</organism>
<keyword evidence="9" id="KW-1185">Reference proteome</keyword>
<sequence>MKMLRTIIWGTAAVAHLALGAALSCNSTAPVAVHPIPAGIASRDTYSVSVRSLNRRHPQHYPVDPFLFTVAEANITTGANILHDTSVAAFDFCGPIEVSVTYNNGPIDTAEIRPHSYNISPRVHGRTIKFTLDAPKHVVVQVNNDIWDVLHLFTHAIETNPPAPSDPAYLYFSPGINNHTIAANLTDRQLRVPAGKTIYVAPGATVSLTLVFQNVSSTGIRGRGLVRTGGIRIRNSTDILISDVLLFNSNVATYMSSDVTVRGIPSISSGKWGDGIDFYCSRNGLVDNVFLRNSNDNVALYQHRDDAFGNSSNITIQNAVLWADYAHPINIGTHGNTPNPEVMDGVVIRNIDVLDHRERQMWYQGCLSINAGDSNLIQNVHVDGMRVENFRDAQLVNLRVMNNTKYSTSPGRGIRNVYIKDLSYRGSNANPSLILGYDATHKISNVTFENLVVNGVVVSDTMVKPSWYYTADLVPMFVNEHVEDLKFIAS</sequence>
<keyword evidence="5" id="KW-0119">Carbohydrate metabolism</keyword>
<protein>
    <recommendedName>
        <fullName evidence="10">Endo-polygalacturonase</fullName>
    </recommendedName>
</protein>
<dbReference type="OrthoDB" id="187139at2759"/>
<evidence type="ECO:0000313" key="9">
    <source>
        <dbReference type="Proteomes" id="UP000654913"/>
    </source>
</evidence>
<reference evidence="8" key="2">
    <citation type="submission" date="2021-02" db="EMBL/GenBank/DDBJ databases">
        <title>Aspergillus puulaauensis MK2 genome sequence.</title>
        <authorList>
            <person name="Futagami T."/>
            <person name="Mori K."/>
            <person name="Kadooka C."/>
            <person name="Tanaka T."/>
        </authorList>
    </citation>
    <scope>NUCLEOTIDE SEQUENCE</scope>
    <source>
        <strain evidence="8">MK2</strain>
    </source>
</reference>
<dbReference type="GO" id="GO:0000272">
    <property type="term" value="P:polysaccharide catabolic process"/>
    <property type="evidence" value="ECO:0007669"/>
    <property type="project" value="UniProtKB-KW"/>
</dbReference>
<keyword evidence="3 7" id="KW-0732">Signal</keyword>
<evidence type="ECO:0000256" key="4">
    <source>
        <dbReference type="ARBA" id="ARBA00022737"/>
    </source>
</evidence>
<evidence type="ECO:0000313" key="8">
    <source>
        <dbReference type="EMBL" id="BCS17390.1"/>
    </source>
</evidence>
<dbReference type="GeneID" id="64967395"/>
<dbReference type="RefSeq" id="XP_041549584.1">
    <property type="nucleotide sequence ID" value="XM_041698352.1"/>
</dbReference>
<dbReference type="SUPFAM" id="SSF51126">
    <property type="entry name" value="Pectin lyase-like"/>
    <property type="match status" value="1"/>
</dbReference>
<evidence type="ECO:0008006" key="10">
    <source>
        <dbReference type="Google" id="ProtNLM"/>
    </source>
</evidence>
<evidence type="ECO:0000256" key="5">
    <source>
        <dbReference type="ARBA" id="ARBA00023277"/>
    </source>
</evidence>
<keyword evidence="4" id="KW-0677">Repeat</keyword>
<name>A0A7R7X9X9_9EURO</name>
<feature type="chain" id="PRO_5030706699" description="Endo-polygalacturonase" evidence="7">
    <location>
        <begin position="23"/>
        <end position="490"/>
    </location>
</feature>
<dbReference type="Gene3D" id="2.160.20.10">
    <property type="entry name" value="Single-stranded right-handed beta-helix, Pectin lyase-like"/>
    <property type="match status" value="1"/>
</dbReference>
<dbReference type="GO" id="GO:0005576">
    <property type="term" value="C:extracellular region"/>
    <property type="evidence" value="ECO:0007669"/>
    <property type="project" value="UniProtKB-SubCell"/>
</dbReference>
<proteinExistence type="predicted"/>
<evidence type="ECO:0000256" key="7">
    <source>
        <dbReference type="SAM" id="SignalP"/>
    </source>
</evidence>
<dbReference type="InterPro" id="IPR012334">
    <property type="entry name" value="Pectin_lyas_fold"/>
</dbReference>
<keyword evidence="2" id="KW-0964">Secreted</keyword>
<dbReference type="EMBL" id="AP024443">
    <property type="protein sequence ID" value="BCS17390.1"/>
    <property type="molecule type" value="Genomic_DNA"/>
</dbReference>
<evidence type="ECO:0000256" key="3">
    <source>
        <dbReference type="ARBA" id="ARBA00022729"/>
    </source>
</evidence>
<evidence type="ECO:0000256" key="2">
    <source>
        <dbReference type="ARBA" id="ARBA00022525"/>
    </source>
</evidence>
<keyword evidence="6" id="KW-0624">Polysaccharide degradation</keyword>
<dbReference type="KEGG" id="apuu:APUU_10218A"/>
<evidence type="ECO:0000256" key="1">
    <source>
        <dbReference type="ARBA" id="ARBA00004613"/>
    </source>
</evidence>
<dbReference type="InterPro" id="IPR011050">
    <property type="entry name" value="Pectin_lyase_fold/virulence"/>
</dbReference>
<dbReference type="Proteomes" id="UP000654913">
    <property type="component" value="Chromosome 1"/>
</dbReference>
<feature type="signal peptide" evidence="7">
    <location>
        <begin position="1"/>
        <end position="22"/>
    </location>
</feature>
<dbReference type="PANTHER" id="PTHR31736:SF9">
    <property type="entry name" value="ENDO-XYLOGALACTURONAN HYDROLASE A-RELATED"/>
    <property type="match status" value="1"/>
</dbReference>
<dbReference type="PANTHER" id="PTHR31736">
    <property type="match status" value="1"/>
</dbReference>